<sequence>MTTSERTKMAISVVWMMGLIQPLSDMIIFYAIDSTSAVMNSFCSRTTLFRLQIYKKIEMSITCLFFVSVCFVIIFTYASIAAFAKTAACDKMSGKKVNMTVLLHMLQLVLGLVSLLLEPIFEVIYVRVDLNTSVNLMYFYFVVFIIFPRCLSPLIYGLRDQTFGWSFKYYFTLGFKRQNRCNTAGVQKVCTLFTPKRCTLVPYIHISTF</sequence>
<dbReference type="PANTHER" id="PTHR26451">
    <property type="entry name" value="G_PROTEIN_RECEP_F1_2 DOMAIN-CONTAINING PROTEIN"/>
    <property type="match status" value="1"/>
</dbReference>
<dbReference type="Gene3D" id="1.20.1070.10">
    <property type="entry name" value="Rhodopsin 7-helix transmembrane proteins"/>
    <property type="match status" value="1"/>
</dbReference>
<dbReference type="AlphaFoldDB" id="A0A673J2R2"/>
<dbReference type="InterPro" id="IPR052921">
    <property type="entry name" value="GPCR1_Superfamily_Member"/>
</dbReference>
<dbReference type="SUPFAM" id="SSF81321">
    <property type="entry name" value="Family A G protein-coupled receptor-like"/>
    <property type="match status" value="1"/>
</dbReference>
<evidence type="ECO:0000313" key="7">
    <source>
        <dbReference type="Ensembl" id="ENSSRHP00000046896.1"/>
    </source>
</evidence>
<evidence type="ECO:0000259" key="6">
    <source>
        <dbReference type="PROSITE" id="PS50262"/>
    </source>
</evidence>
<reference evidence="7" key="2">
    <citation type="submission" date="2025-09" db="UniProtKB">
        <authorList>
            <consortium name="Ensembl"/>
        </authorList>
    </citation>
    <scope>IDENTIFICATION</scope>
</reference>
<comment type="subcellular location">
    <subcellularLocation>
        <location evidence="1">Membrane</location>
    </subcellularLocation>
</comment>
<name>A0A673J2R2_9TELE</name>
<dbReference type="InterPro" id="IPR017452">
    <property type="entry name" value="GPCR_Rhodpsn_7TM"/>
</dbReference>
<dbReference type="Proteomes" id="UP000472270">
    <property type="component" value="Unassembled WGS sequence"/>
</dbReference>
<feature type="transmembrane region" description="Helical" evidence="5">
    <location>
        <begin position="96"/>
        <end position="117"/>
    </location>
</feature>
<organism evidence="7 8">
    <name type="scientific">Sinocyclocheilus rhinocerous</name>
    <dbReference type="NCBI Taxonomy" id="307959"/>
    <lineage>
        <taxon>Eukaryota</taxon>
        <taxon>Metazoa</taxon>
        <taxon>Chordata</taxon>
        <taxon>Craniata</taxon>
        <taxon>Vertebrata</taxon>
        <taxon>Euteleostomi</taxon>
        <taxon>Actinopterygii</taxon>
        <taxon>Neopterygii</taxon>
        <taxon>Teleostei</taxon>
        <taxon>Ostariophysi</taxon>
        <taxon>Cypriniformes</taxon>
        <taxon>Cyprinidae</taxon>
        <taxon>Cyprininae</taxon>
        <taxon>Sinocyclocheilus</taxon>
    </lineage>
</organism>
<dbReference type="GO" id="GO:0016020">
    <property type="term" value="C:membrane"/>
    <property type="evidence" value="ECO:0007669"/>
    <property type="project" value="UniProtKB-SubCell"/>
</dbReference>
<evidence type="ECO:0000313" key="8">
    <source>
        <dbReference type="Proteomes" id="UP000472270"/>
    </source>
</evidence>
<dbReference type="PROSITE" id="PS50262">
    <property type="entry name" value="G_PROTEIN_RECEP_F1_2"/>
    <property type="match status" value="1"/>
</dbReference>
<keyword evidence="4 5" id="KW-0472">Membrane</keyword>
<feature type="domain" description="G-protein coupled receptors family 1 profile" evidence="6">
    <location>
        <begin position="1"/>
        <end position="156"/>
    </location>
</feature>
<evidence type="ECO:0000256" key="3">
    <source>
        <dbReference type="ARBA" id="ARBA00022989"/>
    </source>
</evidence>
<evidence type="ECO:0000256" key="4">
    <source>
        <dbReference type="ARBA" id="ARBA00023136"/>
    </source>
</evidence>
<proteinExistence type="predicted"/>
<feature type="transmembrane region" description="Helical" evidence="5">
    <location>
        <begin position="59"/>
        <end position="84"/>
    </location>
</feature>
<keyword evidence="3 5" id="KW-1133">Transmembrane helix</keyword>
<keyword evidence="8" id="KW-1185">Reference proteome</keyword>
<evidence type="ECO:0000256" key="2">
    <source>
        <dbReference type="ARBA" id="ARBA00022692"/>
    </source>
</evidence>
<protein>
    <recommendedName>
        <fullName evidence="6">G-protein coupled receptors family 1 profile domain-containing protein</fullName>
    </recommendedName>
</protein>
<keyword evidence="2 5" id="KW-0812">Transmembrane</keyword>
<dbReference type="GO" id="GO:0005549">
    <property type="term" value="F:odorant binding"/>
    <property type="evidence" value="ECO:0007669"/>
    <property type="project" value="TreeGrafter"/>
</dbReference>
<evidence type="ECO:0000256" key="5">
    <source>
        <dbReference type="SAM" id="Phobius"/>
    </source>
</evidence>
<accession>A0A673J2R2</accession>
<dbReference type="GO" id="GO:0004984">
    <property type="term" value="F:olfactory receptor activity"/>
    <property type="evidence" value="ECO:0007669"/>
    <property type="project" value="TreeGrafter"/>
</dbReference>
<feature type="transmembrane region" description="Helical" evidence="5">
    <location>
        <begin position="12"/>
        <end position="32"/>
    </location>
</feature>
<reference evidence="7" key="1">
    <citation type="submission" date="2025-08" db="UniProtKB">
        <authorList>
            <consortium name="Ensembl"/>
        </authorList>
    </citation>
    <scope>IDENTIFICATION</scope>
</reference>
<dbReference type="PANTHER" id="PTHR26451:SF866">
    <property type="entry name" value="ODORANT RECEPTOR-RELATED"/>
    <property type="match status" value="1"/>
</dbReference>
<feature type="transmembrane region" description="Helical" evidence="5">
    <location>
        <begin position="137"/>
        <end position="158"/>
    </location>
</feature>
<evidence type="ECO:0000256" key="1">
    <source>
        <dbReference type="ARBA" id="ARBA00004370"/>
    </source>
</evidence>
<dbReference type="Ensembl" id="ENSSRHT00000048210.1">
    <property type="protein sequence ID" value="ENSSRHP00000046896.1"/>
    <property type="gene ID" value="ENSSRHG00000023658.1"/>
</dbReference>